<feature type="region of interest" description="Disordered" evidence="1">
    <location>
        <begin position="75"/>
        <end position="95"/>
    </location>
</feature>
<evidence type="ECO:0000256" key="2">
    <source>
        <dbReference type="SAM" id="SignalP"/>
    </source>
</evidence>
<evidence type="ECO:0000313" key="4">
    <source>
        <dbReference type="Proteomes" id="UP000070700"/>
    </source>
</evidence>
<reference evidence="3 4" key="1">
    <citation type="submission" date="2015-10" db="EMBL/GenBank/DDBJ databases">
        <title>Full genome of DAOMC 229536 Phialocephala scopiformis, a fungal endophyte of spruce producing the potent anti-insectan compound rugulosin.</title>
        <authorList>
            <consortium name="DOE Joint Genome Institute"/>
            <person name="Walker A.K."/>
            <person name="Frasz S.L."/>
            <person name="Seifert K.A."/>
            <person name="Miller J.D."/>
            <person name="Mondo S.J."/>
            <person name="Labutti K."/>
            <person name="Lipzen A."/>
            <person name="Dockter R."/>
            <person name="Kennedy M."/>
            <person name="Grigoriev I.V."/>
            <person name="Spatafora J.W."/>
        </authorList>
    </citation>
    <scope>NUCLEOTIDE SEQUENCE [LARGE SCALE GENOMIC DNA]</scope>
    <source>
        <strain evidence="3 4">CBS 120377</strain>
    </source>
</reference>
<dbReference type="KEGG" id="psco:LY89DRAFT_679862"/>
<name>A0A194XSM8_MOLSC</name>
<feature type="chain" id="PRO_5008268564" description="Secreted protein" evidence="2">
    <location>
        <begin position="20"/>
        <end position="95"/>
    </location>
</feature>
<organism evidence="3 4">
    <name type="scientific">Mollisia scopiformis</name>
    <name type="common">Conifer needle endophyte fungus</name>
    <name type="synonym">Phialocephala scopiformis</name>
    <dbReference type="NCBI Taxonomy" id="149040"/>
    <lineage>
        <taxon>Eukaryota</taxon>
        <taxon>Fungi</taxon>
        <taxon>Dikarya</taxon>
        <taxon>Ascomycota</taxon>
        <taxon>Pezizomycotina</taxon>
        <taxon>Leotiomycetes</taxon>
        <taxon>Helotiales</taxon>
        <taxon>Mollisiaceae</taxon>
        <taxon>Mollisia</taxon>
    </lineage>
</organism>
<sequence>MRLQRCCCLLVLRLGLLVGKPSGVPGFENVEAGGRLVLVQPVADWRFILSRGQWISGKHYCSNPIEIRLGEERRGERGFSHCNAEPKREQMFDSP</sequence>
<dbReference type="RefSeq" id="XP_018077399.1">
    <property type="nucleotide sequence ID" value="XM_018213955.1"/>
</dbReference>
<gene>
    <name evidence="3" type="ORF">LY89DRAFT_679862</name>
</gene>
<evidence type="ECO:0000256" key="1">
    <source>
        <dbReference type="SAM" id="MobiDB-lite"/>
    </source>
</evidence>
<proteinExistence type="predicted"/>
<protein>
    <recommendedName>
        <fullName evidence="5">Secreted protein</fullName>
    </recommendedName>
</protein>
<keyword evidence="2" id="KW-0732">Signal</keyword>
<dbReference type="InParanoid" id="A0A194XSM8"/>
<evidence type="ECO:0000313" key="3">
    <source>
        <dbReference type="EMBL" id="KUJ23044.1"/>
    </source>
</evidence>
<keyword evidence="4" id="KW-1185">Reference proteome</keyword>
<dbReference type="Proteomes" id="UP000070700">
    <property type="component" value="Unassembled WGS sequence"/>
</dbReference>
<accession>A0A194XSM8</accession>
<dbReference type="AlphaFoldDB" id="A0A194XSM8"/>
<evidence type="ECO:0008006" key="5">
    <source>
        <dbReference type="Google" id="ProtNLM"/>
    </source>
</evidence>
<dbReference type="GeneID" id="28823681"/>
<dbReference type="EMBL" id="KQ947405">
    <property type="protein sequence ID" value="KUJ23044.1"/>
    <property type="molecule type" value="Genomic_DNA"/>
</dbReference>
<feature type="signal peptide" evidence="2">
    <location>
        <begin position="1"/>
        <end position="19"/>
    </location>
</feature>